<dbReference type="InterPro" id="IPR049052">
    <property type="entry name" value="nSTAND1"/>
</dbReference>
<dbReference type="Proteomes" id="UP000313066">
    <property type="component" value="Unassembled WGS sequence"/>
</dbReference>
<dbReference type="InterPro" id="IPR019734">
    <property type="entry name" value="TPR_rpt"/>
</dbReference>
<dbReference type="InterPro" id="IPR011990">
    <property type="entry name" value="TPR-like_helical_dom_sf"/>
</dbReference>
<feature type="compositionally biased region" description="Basic and acidic residues" evidence="2">
    <location>
        <begin position="642"/>
        <end position="657"/>
    </location>
</feature>
<comment type="caution">
    <text evidence="4">The sequence shown here is derived from an EMBL/GenBank/DDBJ whole genome shotgun (WGS) entry which is preliminary data.</text>
</comment>
<reference evidence="4 5" key="1">
    <citation type="submission" date="2019-10" db="EMBL/GenBank/DDBJ databases">
        <title>Nonomuraea sp. nov., isolated from Phyllanthus amarus.</title>
        <authorList>
            <person name="Klykleung N."/>
            <person name="Tanasupawat S."/>
        </authorList>
    </citation>
    <scope>NUCLEOTIDE SEQUENCE [LARGE SCALE GENOMIC DNA]</scope>
    <source>
        <strain evidence="4 5">CR1-09</strain>
    </source>
</reference>
<organism evidence="4 5">
    <name type="scientific">Microbispora catharanthi</name>
    <dbReference type="NCBI Taxonomy" id="1712871"/>
    <lineage>
        <taxon>Bacteria</taxon>
        <taxon>Bacillati</taxon>
        <taxon>Actinomycetota</taxon>
        <taxon>Actinomycetes</taxon>
        <taxon>Streptosporangiales</taxon>
        <taxon>Streptosporangiaceae</taxon>
        <taxon>Microbispora</taxon>
    </lineage>
</organism>
<dbReference type="InterPro" id="IPR027417">
    <property type="entry name" value="P-loop_NTPase"/>
</dbReference>
<dbReference type="EMBL" id="VDMA02000007">
    <property type="protein sequence ID" value="KAB8184548.1"/>
    <property type="molecule type" value="Genomic_DNA"/>
</dbReference>
<dbReference type="Gene3D" id="1.25.40.10">
    <property type="entry name" value="Tetratricopeptide repeat domain"/>
    <property type="match status" value="1"/>
</dbReference>
<dbReference type="Pfam" id="PF20703">
    <property type="entry name" value="nSTAND1"/>
    <property type="match status" value="1"/>
</dbReference>
<dbReference type="SUPFAM" id="SSF52540">
    <property type="entry name" value="P-loop containing nucleoside triphosphate hydrolases"/>
    <property type="match status" value="1"/>
</dbReference>
<evidence type="ECO:0000259" key="3">
    <source>
        <dbReference type="Pfam" id="PF20703"/>
    </source>
</evidence>
<gene>
    <name evidence="4" type="ORF">FH610_015760</name>
</gene>
<sequence>MSAHDAPGSRRHPYPGASPFQTADAAVFFGRAEESRELTRSWSRFPLTVLSGDTGSGKTSLLQAGVLPGLPHARVGRVGRFIGGPVAALPPGHNPWTLSLLTTLAPLEPVGVLAGMSLTDYVTRLLRRQPGPLLVAVDQFEEFFLGGPYRAQFREPFVDELVDALDSHPELRLLLVVRESRRDDLGHYGALVGRAEWLTIGPLGAEAALDAIRRPAEGTARRFTSEAAAQLLDVLGGDAVEPVVLQIVCQWLWARLPPTLQLIRPEHVFRLADSGNALAYFLSGVLAEVGGAFGQDPASLHAWAVAAFADGHSVKQGTAETAGMSNPIVHALEDRHLLRSVLGDGIRLLHDDFRSALTRLQSIAPPGTRAGVGSAVTALTAGDLDGAEEQAFNALEVAEATSVAEIHTLLGDIQIERARAVQAILSEADSPSDRAHQEETVRQHLDKALSWYRLALQCHADLGDSAAAGRMLSAIGQVMAQMGELSSAVRKFEEAKSLLPRDLALRTELARALWLTDHRSRAMTELDSVLRDEGDQLTALRARGEFNAEQGRAEAAMRDLRRVSSRTWPATRAARALALATLEQLGPAEAEREVDAIVAEGPTNGPALLYAARVETLSGDCDKAAELARQAIAATEPPLSPRQKESARRLLDQGHDR</sequence>
<evidence type="ECO:0000256" key="1">
    <source>
        <dbReference type="PROSITE-ProRule" id="PRU00339"/>
    </source>
</evidence>
<feature type="region of interest" description="Disordered" evidence="2">
    <location>
        <begin position="633"/>
        <end position="657"/>
    </location>
</feature>
<keyword evidence="5" id="KW-1185">Reference proteome</keyword>
<dbReference type="AlphaFoldDB" id="A0A5N6BVQ6"/>
<feature type="domain" description="Novel STAND NTPase 1" evidence="3">
    <location>
        <begin position="13"/>
        <end position="255"/>
    </location>
</feature>
<keyword evidence="1" id="KW-0802">TPR repeat</keyword>
<accession>A0A5N6BVQ6</accession>
<dbReference type="PROSITE" id="PS50005">
    <property type="entry name" value="TPR"/>
    <property type="match status" value="1"/>
</dbReference>
<evidence type="ECO:0000313" key="4">
    <source>
        <dbReference type="EMBL" id="KAB8184548.1"/>
    </source>
</evidence>
<dbReference type="RefSeq" id="WP_139575168.1">
    <property type="nucleotide sequence ID" value="NZ_VDMA02000007.1"/>
</dbReference>
<evidence type="ECO:0000256" key="2">
    <source>
        <dbReference type="SAM" id="MobiDB-lite"/>
    </source>
</evidence>
<dbReference type="SUPFAM" id="SSF48452">
    <property type="entry name" value="TPR-like"/>
    <property type="match status" value="1"/>
</dbReference>
<proteinExistence type="predicted"/>
<name>A0A5N6BVQ6_9ACTN</name>
<feature type="repeat" description="TPR" evidence="1">
    <location>
        <begin position="469"/>
        <end position="502"/>
    </location>
</feature>
<evidence type="ECO:0000313" key="5">
    <source>
        <dbReference type="Proteomes" id="UP000313066"/>
    </source>
</evidence>
<protein>
    <recommendedName>
        <fullName evidence="3">Novel STAND NTPase 1 domain-containing protein</fullName>
    </recommendedName>
</protein>